<comment type="subcellular location">
    <subcellularLocation>
        <location evidence="2">Cytoplasmic vesicle</location>
    </subcellularLocation>
    <subcellularLocation>
        <location evidence="1">Early endosome</location>
    </subcellularLocation>
    <subcellularLocation>
        <location evidence="3">Late endosome</location>
    </subcellularLocation>
</comment>
<evidence type="ECO:0000256" key="7">
    <source>
        <dbReference type="ARBA" id="ARBA00029984"/>
    </source>
</evidence>
<sequence length="569" mass="65497">MKKRQKKGQNRLPLPQKQGVNFLLAFRKWRLGLQRRRKPTARGSCSSATDSETTTPGEPCARRRRRPPMSRTKNDEEDYWNSTKCKAFVFDEDEEYTELKESKRAVNNICSIVDDDDDDVERVSWSGEPVGSISWSIKESATGIRAGEVRDVGPAKSPSDTAQPSLSKPISAYSLSSFFKGKRDPSSVLFGISRPGSFQSLSDSVVGSSTTNYAPNLRRSKADYKDISIDWSPSETVRQMQKGKMYSLERFRSLNDKLHLVDEAVRTHDGNVITAVLIFLKKSLSKEILFRELGYRPVALQHFVYYLKETEEQKLLLEMLKVLGRTEDAALLQYKDHLSIKSQVKKTEYLKNCTGLPFAYDDATFVKDHYTLLDRQIIIEENDKRIEASGQMEIFRKHPRKASILHMPLVTTLYYSCFYHYGESEGTFSSPANLKTTFKISDKQYLLTTLAARAKLKAWKDIDTLFTTKNWLGYTKKKAPIGFHRVVDILHKNNAPVEVIQEYVALVDSTELKLNLATKYKCHNIVIDTYKDLKDRQQLVQYRDKLEKNSQEHRKIDYILSNSQIRWKN</sequence>
<protein>
    <recommendedName>
        <fullName evidence="4">Spermatogenesis-defective protein 39 homolog</fullName>
    </recommendedName>
    <alternativeName>
        <fullName evidence="7">VPS33B-interacting protein in apical-basolateral polarity regulator</fullName>
    </alternativeName>
    <alternativeName>
        <fullName evidence="8">VPS33B-interacting protein in polarity and apical restriction</fullName>
    </alternativeName>
</protein>
<dbReference type="GO" id="GO:0005770">
    <property type="term" value="C:late endosome"/>
    <property type="evidence" value="ECO:0007669"/>
    <property type="project" value="UniProtKB-SubCell"/>
</dbReference>
<feature type="region of interest" description="Disordered" evidence="9">
    <location>
        <begin position="35"/>
        <end position="77"/>
    </location>
</feature>
<evidence type="ECO:0000313" key="11">
    <source>
        <dbReference type="Proteomes" id="UP000288216"/>
    </source>
</evidence>
<accession>A0A401P185</accession>
<evidence type="ECO:0000256" key="4">
    <source>
        <dbReference type="ARBA" id="ARBA00019368"/>
    </source>
</evidence>
<keyword evidence="11" id="KW-1185">Reference proteome</keyword>
<comment type="caution">
    <text evidence="10">The sequence shown here is derived from an EMBL/GenBank/DDBJ whole genome shotgun (WGS) entry which is preliminary data.</text>
</comment>
<dbReference type="GO" id="GO:0005769">
    <property type="term" value="C:early endosome"/>
    <property type="evidence" value="ECO:0007669"/>
    <property type="project" value="UniProtKB-SubCell"/>
</dbReference>
<organism evidence="10 11">
    <name type="scientific">Scyliorhinus torazame</name>
    <name type="common">Cloudy catshark</name>
    <name type="synonym">Catulus torazame</name>
    <dbReference type="NCBI Taxonomy" id="75743"/>
    <lineage>
        <taxon>Eukaryota</taxon>
        <taxon>Metazoa</taxon>
        <taxon>Chordata</taxon>
        <taxon>Craniata</taxon>
        <taxon>Vertebrata</taxon>
        <taxon>Chondrichthyes</taxon>
        <taxon>Elasmobranchii</taxon>
        <taxon>Galeomorphii</taxon>
        <taxon>Galeoidea</taxon>
        <taxon>Carcharhiniformes</taxon>
        <taxon>Scyliorhinidae</taxon>
        <taxon>Scyliorhinus</taxon>
    </lineage>
</organism>
<evidence type="ECO:0000256" key="3">
    <source>
        <dbReference type="ARBA" id="ARBA00004603"/>
    </source>
</evidence>
<dbReference type="PANTHER" id="PTHR13364">
    <property type="entry name" value="DEFECTIVE SPERMATOGENESIS PROTEIN 39"/>
    <property type="match status" value="1"/>
</dbReference>
<dbReference type="PANTHER" id="PTHR13364:SF6">
    <property type="entry name" value="SPERMATOGENESIS-DEFECTIVE PROTEIN 39 HOMOLOG"/>
    <property type="match status" value="1"/>
</dbReference>
<evidence type="ECO:0000256" key="2">
    <source>
        <dbReference type="ARBA" id="ARBA00004541"/>
    </source>
</evidence>
<proteinExistence type="predicted"/>
<feature type="region of interest" description="Disordered" evidence="9">
    <location>
        <begin position="147"/>
        <end position="166"/>
    </location>
</feature>
<name>A0A401P185_SCYTO</name>
<evidence type="ECO:0000256" key="5">
    <source>
        <dbReference type="ARBA" id="ARBA00022753"/>
    </source>
</evidence>
<gene>
    <name evidence="10" type="ORF">scyTo_0012066</name>
</gene>
<dbReference type="Proteomes" id="UP000288216">
    <property type="component" value="Unassembled WGS sequence"/>
</dbReference>
<evidence type="ECO:0000256" key="8">
    <source>
        <dbReference type="ARBA" id="ARBA00031270"/>
    </source>
</evidence>
<keyword evidence="5" id="KW-0967">Endosome</keyword>
<dbReference type="OrthoDB" id="9977282at2759"/>
<feature type="compositionally biased region" description="Polar residues" evidence="9">
    <location>
        <begin position="43"/>
        <end position="56"/>
    </location>
</feature>
<dbReference type="OMA" id="APLEMFK"/>
<reference evidence="10 11" key="1">
    <citation type="journal article" date="2018" name="Nat. Ecol. Evol.">
        <title>Shark genomes provide insights into elasmobranch evolution and the origin of vertebrates.</title>
        <authorList>
            <person name="Hara Y"/>
            <person name="Yamaguchi K"/>
            <person name="Onimaru K"/>
            <person name="Kadota M"/>
            <person name="Koyanagi M"/>
            <person name="Keeley SD"/>
            <person name="Tatsumi K"/>
            <person name="Tanaka K"/>
            <person name="Motone F"/>
            <person name="Kageyama Y"/>
            <person name="Nozu R"/>
            <person name="Adachi N"/>
            <person name="Nishimura O"/>
            <person name="Nakagawa R"/>
            <person name="Tanegashima C"/>
            <person name="Kiyatake I"/>
            <person name="Matsumoto R"/>
            <person name="Murakumo K"/>
            <person name="Nishida K"/>
            <person name="Terakita A"/>
            <person name="Kuratani S"/>
            <person name="Sato K"/>
            <person name="Hyodo S Kuraku.S."/>
        </authorList>
    </citation>
    <scope>NUCLEOTIDE SEQUENCE [LARGE SCALE GENOMIC DNA]</scope>
</reference>
<dbReference type="InterPro" id="IPR040057">
    <property type="entry name" value="Spe-39"/>
</dbReference>
<dbReference type="GO" id="GO:0006886">
    <property type="term" value="P:intracellular protein transport"/>
    <property type="evidence" value="ECO:0007669"/>
    <property type="project" value="TreeGrafter"/>
</dbReference>
<dbReference type="GO" id="GO:0007034">
    <property type="term" value="P:vacuolar transport"/>
    <property type="evidence" value="ECO:0007669"/>
    <property type="project" value="TreeGrafter"/>
</dbReference>
<dbReference type="EMBL" id="BFAA01005714">
    <property type="protein sequence ID" value="GCB66895.1"/>
    <property type="molecule type" value="Genomic_DNA"/>
</dbReference>
<dbReference type="STRING" id="75743.A0A401P185"/>
<evidence type="ECO:0000256" key="9">
    <source>
        <dbReference type="SAM" id="MobiDB-lite"/>
    </source>
</evidence>
<dbReference type="AlphaFoldDB" id="A0A401P185"/>
<evidence type="ECO:0000313" key="10">
    <source>
        <dbReference type="EMBL" id="GCB66895.1"/>
    </source>
</evidence>
<keyword evidence="6" id="KW-0968">Cytoplasmic vesicle</keyword>
<evidence type="ECO:0000256" key="1">
    <source>
        <dbReference type="ARBA" id="ARBA00004412"/>
    </source>
</evidence>
<evidence type="ECO:0000256" key="6">
    <source>
        <dbReference type="ARBA" id="ARBA00023329"/>
    </source>
</evidence>